<keyword evidence="2" id="KW-0732">Signal</keyword>
<evidence type="ECO:0000313" key="4">
    <source>
        <dbReference type="Proteomes" id="UP001138500"/>
    </source>
</evidence>
<name>A0A9W7SX26_9PEZI</name>
<evidence type="ECO:0000256" key="1">
    <source>
        <dbReference type="SAM" id="MobiDB-lite"/>
    </source>
</evidence>
<dbReference type="AlphaFoldDB" id="A0A9W7SX26"/>
<proteinExistence type="predicted"/>
<feature type="compositionally biased region" description="Pro residues" evidence="1">
    <location>
        <begin position="48"/>
        <end position="65"/>
    </location>
</feature>
<evidence type="ECO:0000256" key="2">
    <source>
        <dbReference type="SAM" id="SignalP"/>
    </source>
</evidence>
<feature type="chain" id="PRO_5040785105" evidence="2">
    <location>
        <begin position="18"/>
        <end position="263"/>
    </location>
</feature>
<protein>
    <submittedName>
        <fullName evidence="3">Uncharacterized protein</fullName>
    </submittedName>
</protein>
<organism evidence="3 4">
    <name type="scientific">Teratosphaeria destructans</name>
    <dbReference type="NCBI Taxonomy" id="418781"/>
    <lineage>
        <taxon>Eukaryota</taxon>
        <taxon>Fungi</taxon>
        <taxon>Dikarya</taxon>
        <taxon>Ascomycota</taxon>
        <taxon>Pezizomycotina</taxon>
        <taxon>Dothideomycetes</taxon>
        <taxon>Dothideomycetidae</taxon>
        <taxon>Mycosphaerellales</taxon>
        <taxon>Teratosphaeriaceae</taxon>
        <taxon>Teratosphaeria</taxon>
    </lineage>
</organism>
<dbReference type="OrthoDB" id="4820608at2759"/>
<comment type="caution">
    <text evidence="3">The sequence shown here is derived from an EMBL/GenBank/DDBJ whole genome shotgun (WGS) entry which is preliminary data.</text>
</comment>
<accession>A0A9W7SX26</accession>
<reference evidence="3 4" key="1">
    <citation type="journal article" date="2018" name="IMA Fungus">
        <title>IMA Genome-F 10: Nine draft genome sequences of Claviceps purpurea s.lat., including C. arundinis, C. humidiphila, and C. cf. spartinae, pseudomolecules for the pitch canker pathogen Fusarium circinatum, draft genome of Davidsoniella eucalypti, Grosmannia galeiformis, Quambalaria eucalypti, and Teratosphaeria destructans.</title>
        <authorList>
            <person name="Wingfield B.D."/>
            <person name="Liu M."/>
            <person name="Nguyen H.D."/>
            <person name="Lane F.A."/>
            <person name="Morgan S.W."/>
            <person name="De Vos L."/>
            <person name="Wilken P.M."/>
            <person name="Duong T.A."/>
            <person name="Aylward J."/>
            <person name="Coetzee M.P."/>
            <person name="Dadej K."/>
            <person name="De Beer Z.W."/>
            <person name="Findlay W."/>
            <person name="Havenga M."/>
            <person name="Kolarik M."/>
            <person name="Menzies J.G."/>
            <person name="Naidoo K."/>
            <person name="Pochopski O."/>
            <person name="Shoukouhi P."/>
            <person name="Santana Q.C."/>
            <person name="Seifert K.A."/>
            <person name="Soal N."/>
            <person name="Steenkamp E.T."/>
            <person name="Tatham C.T."/>
            <person name="van der Nest M.A."/>
            <person name="Wingfield M.J."/>
        </authorList>
    </citation>
    <scope>NUCLEOTIDE SEQUENCE [LARGE SCALE GENOMIC DNA]</scope>
    <source>
        <strain evidence="3">CMW44962</strain>
    </source>
</reference>
<keyword evidence="4" id="KW-1185">Reference proteome</keyword>
<dbReference type="EMBL" id="RIBY02000713">
    <property type="protein sequence ID" value="KAH9838195.1"/>
    <property type="molecule type" value="Genomic_DNA"/>
</dbReference>
<evidence type="ECO:0000313" key="3">
    <source>
        <dbReference type="EMBL" id="KAH9838195.1"/>
    </source>
</evidence>
<dbReference type="Proteomes" id="UP001138500">
    <property type="component" value="Unassembled WGS sequence"/>
</dbReference>
<gene>
    <name evidence="3" type="ORF">Tdes44962_MAKER08199</name>
</gene>
<feature type="region of interest" description="Disordered" evidence="1">
    <location>
        <begin position="30"/>
        <end position="69"/>
    </location>
</feature>
<reference evidence="3 4" key="2">
    <citation type="journal article" date="2021" name="Curr. Genet.">
        <title>Genetic response to nitrogen starvation in the aggressive Eucalyptus foliar pathogen Teratosphaeria destructans.</title>
        <authorList>
            <person name="Havenga M."/>
            <person name="Wingfield B.D."/>
            <person name="Wingfield M.J."/>
            <person name="Dreyer L.L."/>
            <person name="Roets F."/>
            <person name="Aylward J."/>
        </authorList>
    </citation>
    <scope>NUCLEOTIDE SEQUENCE [LARGE SCALE GENOMIC DNA]</scope>
    <source>
        <strain evidence="3">CMW44962</strain>
    </source>
</reference>
<feature type="signal peptide" evidence="2">
    <location>
        <begin position="1"/>
        <end position="17"/>
    </location>
</feature>
<sequence length="263" mass="27754">MRPYVLLELALSSLAAAQLPIVTQFPVTTQVPASPPPLPPTQTKQLTPRPPSQTPPATGAPPPQNPSTVNYNFETVERADPITALIPIGEYNLLSFANIQWVDTDPDLDGNHLGLAPHTYPDAATFGAGVDSLTGATPVISARYVESTIEGFTPRSWWYGCVLPSPYTAGSLPVGCDITATGYSRAGEAVASQTFPFVANGSMVQDQEFGTFSGAFAGIYDLGFSVTSHNTTIVAAALVDNFIATLTQKSCAAYYEGSYNNGT</sequence>